<protein>
    <submittedName>
        <fullName evidence="1">DUF1223 domain-containing protein</fullName>
    </submittedName>
</protein>
<gene>
    <name evidence="1" type="ORF">RM520_13490</name>
</gene>
<evidence type="ECO:0000313" key="1">
    <source>
        <dbReference type="EMBL" id="MDT0622637.1"/>
    </source>
</evidence>
<dbReference type="EMBL" id="JAVRHU010000004">
    <property type="protein sequence ID" value="MDT0622637.1"/>
    <property type="molecule type" value="Genomic_DNA"/>
</dbReference>
<organism evidence="1 2">
    <name type="scientific">Croceitalea vernalis</name>
    <dbReference type="NCBI Taxonomy" id="3075599"/>
    <lineage>
        <taxon>Bacteria</taxon>
        <taxon>Pseudomonadati</taxon>
        <taxon>Bacteroidota</taxon>
        <taxon>Flavobacteriia</taxon>
        <taxon>Flavobacteriales</taxon>
        <taxon>Flavobacteriaceae</taxon>
        <taxon>Croceitalea</taxon>
    </lineage>
</organism>
<keyword evidence="2" id="KW-1185">Reference proteome</keyword>
<dbReference type="RefSeq" id="WP_311386368.1">
    <property type="nucleotide sequence ID" value="NZ_JAVRHU010000004.1"/>
</dbReference>
<comment type="caution">
    <text evidence="1">The sequence shown here is derived from an EMBL/GenBank/DDBJ whole genome shotgun (WGS) entry which is preliminary data.</text>
</comment>
<name>A0ABU3BKG2_9FLAO</name>
<dbReference type="Pfam" id="PF06764">
    <property type="entry name" value="DUF1223"/>
    <property type="match status" value="1"/>
</dbReference>
<dbReference type="InterPro" id="IPR010634">
    <property type="entry name" value="DUF1223"/>
</dbReference>
<evidence type="ECO:0000313" key="2">
    <source>
        <dbReference type="Proteomes" id="UP001250662"/>
    </source>
</evidence>
<dbReference type="SUPFAM" id="SSF52833">
    <property type="entry name" value="Thioredoxin-like"/>
    <property type="match status" value="1"/>
</dbReference>
<sequence length="257" mass="29059">MYKKIIIPIVVLVGLATMAFYQNKDEATIAKEPNNIDEFESIVVLELFTSQGCSSCPPADVLLEKAKDDFPDKVFALSYHVDYWNYIGWNDPYSKSAYTLKQRAYNQKFKSRNNYTPQMVINGSEHFVGSDRLTLNSKIATYGKQPAMNRVLVSKIERTDSFIKFDFEIEGKLTGKKLRTVLVLNNRITSVKRGENKNRTLKNSNIVIAENYLDIKTALDAGSINIPSDISINEEVTLMLILEDENLNITGAVKAKI</sequence>
<accession>A0ABU3BKG2</accession>
<dbReference type="PANTHER" id="PTHR36057:SF1">
    <property type="entry name" value="LIPOPROTEIN LIPID ATTACHMENT SITE-LIKE PROTEIN, PUTATIVE (DUF1223)-RELATED"/>
    <property type="match status" value="1"/>
</dbReference>
<reference evidence="1 2" key="1">
    <citation type="submission" date="2023-09" db="EMBL/GenBank/DDBJ databases">
        <authorList>
            <person name="Rey-Velasco X."/>
        </authorList>
    </citation>
    <scope>NUCLEOTIDE SEQUENCE [LARGE SCALE GENOMIC DNA]</scope>
    <source>
        <strain evidence="1 2">P007</strain>
    </source>
</reference>
<dbReference type="PANTHER" id="PTHR36057">
    <property type="match status" value="1"/>
</dbReference>
<dbReference type="Proteomes" id="UP001250662">
    <property type="component" value="Unassembled WGS sequence"/>
</dbReference>
<dbReference type="InterPro" id="IPR036249">
    <property type="entry name" value="Thioredoxin-like_sf"/>
</dbReference>
<proteinExistence type="predicted"/>